<sequence length="215" mass="23358">MKRLLVVLTLVGCMIVSLSAAAMASNVYVEGFGAGKWDSELSSKDGDLDLGFAVGGEYNFDQFKVGLEYLSGTEENGKPTGGDQDYRTYEIKAGYRVFQNDQFNLDATLGYYNEKYKDVDRKIKGAILGADASYKINDKFALSGSVGFSVDGDIDAPGLYYDGNDADILIGKIQGSYNFTDQIAGFLGYRYVSSDIDQSGKIKNHGATLGVSYNF</sequence>
<dbReference type="EMBL" id="SLUN01000031">
    <property type="protein sequence ID" value="TCL61837.1"/>
    <property type="molecule type" value="Genomic_DNA"/>
</dbReference>
<evidence type="ECO:0000313" key="4">
    <source>
        <dbReference type="EMBL" id="TCL61837.1"/>
    </source>
</evidence>
<gene>
    <name evidence="4" type="ORF">EDC14_10316</name>
</gene>
<evidence type="ECO:0000259" key="3">
    <source>
        <dbReference type="Pfam" id="PF13505"/>
    </source>
</evidence>
<dbReference type="SUPFAM" id="SSF56935">
    <property type="entry name" value="Porins"/>
    <property type="match status" value="1"/>
</dbReference>
<evidence type="ECO:0000256" key="1">
    <source>
        <dbReference type="ARBA" id="ARBA00022729"/>
    </source>
</evidence>
<dbReference type="Pfam" id="PF13505">
    <property type="entry name" value="OMP_b-brl"/>
    <property type="match status" value="1"/>
</dbReference>
<keyword evidence="1 2" id="KW-0732">Signal</keyword>
<evidence type="ECO:0000256" key="2">
    <source>
        <dbReference type="SAM" id="SignalP"/>
    </source>
</evidence>
<feature type="domain" description="Outer membrane protein beta-barrel" evidence="3">
    <location>
        <begin position="11"/>
        <end position="149"/>
    </location>
</feature>
<dbReference type="InterPro" id="IPR027385">
    <property type="entry name" value="Beta-barrel_OMP"/>
</dbReference>
<feature type="signal peptide" evidence="2">
    <location>
        <begin position="1"/>
        <end position="24"/>
    </location>
</feature>
<organism evidence="4 5">
    <name type="scientific">Hydrogenispora ethanolica</name>
    <dbReference type="NCBI Taxonomy" id="1082276"/>
    <lineage>
        <taxon>Bacteria</taxon>
        <taxon>Bacillati</taxon>
        <taxon>Bacillota</taxon>
        <taxon>Hydrogenispora</taxon>
    </lineage>
</organism>
<reference evidence="4 5" key="1">
    <citation type="submission" date="2019-03" db="EMBL/GenBank/DDBJ databases">
        <title>Genomic Encyclopedia of Type Strains, Phase IV (KMG-IV): sequencing the most valuable type-strain genomes for metagenomic binning, comparative biology and taxonomic classification.</title>
        <authorList>
            <person name="Goeker M."/>
        </authorList>
    </citation>
    <scope>NUCLEOTIDE SEQUENCE [LARGE SCALE GENOMIC DNA]</scope>
    <source>
        <strain evidence="4 5">LX-B</strain>
    </source>
</reference>
<name>A0A4V2QCU9_HYDET</name>
<comment type="caution">
    <text evidence="4">The sequence shown here is derived from an EMBL/GenBank/DDBJ whole genome shotgun (WGS) entry which is preliminary data.</text>
</comment>
<evidence type="ECO:0000313" key="5">
    <source>
        <dbReference type="Proteomes" id="UP000295008"/>
    </source>
</evidence>
<dbReference type="Proteomes" id="UP000295008">
    <property type="component" value="Unassembled WGS sequence"/>
</dbReference>
<protein>
    <submittedName>
        <fullName evidence="4">Opacity protein-like surface antigen</fullName>
    </submittedName>
</protein>
<proteinExistence type="predicted"/>
<keyword evidence="5" id="KW-1185">Reference proteome</keyword>
<dbReference type="Gene3D" id="2.40.160.10">
    <property type="entry name" value="Porin"/>
    <property type="match status" value="1"/>
</dbReference>
<dbReference type="AlphaFoldDB" id="A0A4V2QCU9"/>
<feature type="chain" id="PRO_5038852550" evidence="2">
    <location>
        <begin position="25"/>
        <end position="215"/>
    </location>
</feature>
<accession>A0A4V2QCU9</accession>
<dbReference type="OrthoDB" id="6555107at2"/>
<dbReference type="InterPro" id="IPR023614">
    <property type="entry name" value="Porin_dom_sf"/>
</dbReference>
<dbReference type="RefSeq" id="WP_132016088.1">
    <property type="nucleotide sequence ID" value="NZ_SLUN01000031.1"/>
</dbReference>